<reference evidence="2" key="1">
    <citation type="journal article" date="2024" name="Proc. Natl. Acad. Sci. U.S.A.">
        <title>Extraordinary preservation of gene collinearity over three hundred million years revealed in homosporous lycophytes.</title>
        <authorList>
            <person name="Li C."/>
            <person name="Wickell D."/>
            <person name="Kuo L.Y."/>
            <person name="Chen X."/>
            <person name="Nie B."/>
            <person name="Liao X."/>
            <person name="Peng D."/>
            <person name="Ji J."/>
            <person name="Jenkins J."/>
            <person name="Williams M."/>
            <person name="Shu S."/>
            <person name="Plott C."/>
            <person name="Barry K."/>
            <person name="Rajasekar S."/>
            <person name="Grimwood J."/>
            <person name="Han X."/>
            <person name="Sun S."/>
            <person name="Hou Z."/>
            <person name="He W."/>
            <person name="Dai G."/>
            <person name="Sun C."/>
            <person name="Schmutz J."/>
            <person name="Leebens-Mack J.H."/>
            <person name="Li F.W."/>
            <person name="Wang L."/>
        </authorList>
    </citation>
    <scope>NUCLEOTIDE SEQUENCE [LARGE SCALE GENOMIC DNA]</scope>
    <source>
        <strain evidence="2">cv. PW_Plant_1</strain>
    </source>
</reference>
<name>A0ACC2AQI6_DIPCM</name>
<evidence type="ECO:0000313" key="1">
    <source>
        <dbReference type="EMBL" id="KAJ7519868.1"/>
    </source>
</evidence>
<dbReference type="EMBL" id="CM055111">
    <property type="protein sequence ID" value="KAJ7519868.1"/>
    <property type="molecule type" value="Genomic_DNA"/>
</dbReference>
<gene>
    <name evidence="1" type="ORF">O6H91_20G059000</name>
</gene>
<proteinExistence type="predicted"/>
<keyword evidence="2" id="KW-1185">Reference proteome</keyword>
<evidence type="ECO:0000313" key="2">
    <source>
        <dbReference type="Proteomes" id="UP001162992"/>
    </source>
</evidence>
<organism evidence="1 2">
    <name type="scientific">Diphasiastrum complanatum</name>
    <name type="common">Issler's clubmoss</name>
    <name type="synonym">Lycopodium complanatum</name>
    <dbReference type="NCBI Taxonomy" id="34168"/>
    <lineage>
        <taxon>Eukaryota</taxon>
        <taxon>Viridiplantae</taxon>
        <taxon>Streptophyta</taxon>
        <taxon>Embryophyta</taxon>
        <taxon>Tracheophyta</taxon>
        <taxon>Lycopodiopsida</taxon>
        <taxon>Lycopodiales</taxon>
        <taxon>Lycopodiaceae</taxon>
        <taxon>Lycopodioideae</taxon>
        <taxon>Diphasiastrum</taxon>
    </lineage>
</organism>
<dbReference type="Proteomes" id="UP001162992">
    <property type="component" value="Chromosome 20"/>
</dbReference>
<comment type="caution">
    <text evidence="1">The sequence shown here is derived from an EMBL/GenBank/DDBJ whole genome shotgun (WGS) entry which is preliminary data.</text>
</comment>
<accession>A0ACC2AQI6</accession>
<protein>
    <submittedName>
        <fullName evidence="1">Uncharacterized protein</fullName>
    </submittedName>
</protein>
<sequence>MAHLSLSPPLQAIHSPALAVSCCTCSAVVGNEGGSSLIGVEHEAMQKLGLDLEGLLTSPSEIDYSDAVINVDGISVPVHRCILAARSSFFRSVFSTREADSCSPLPEERKESVSSKHQFDLSRFVTSGRIGYKPLMIVLRYLYGGKLKGVDEACSVSCIEPSCSHICCWPVVDTYLELLCASSVFDILELKIIAQQHLLDMVEKVQVEDVLQIVVAAWRHGATELHELCIQALASSNIEAITFEKRLPKEIDHEIFALRVKLALLESTYSNSLQEKQCRRVYKALDSDDIELVQLLLKESRLTIDSAYALHYAAAYCDKKTMAELLDLGVADINFRDRRGYTVLHVATMRRDPEIIGSLLEKGANPLDLTPDGQTALQIAKKITRNSDLNGRMEVREDHLRDKICVEILEQADKENPLSVFPVVDERQLFMRLLYLENRVALARLLFPREAKVVLGLSHVDGTREFTGFRRGAKREANVDLNEEPSSGFLSDSESVNVPLCMDKTLIQRVEALQRATEVGQRFFPRCTAILNKFMDDGSFEHACIQDRRIPEGHTKKRSRMTDNIEFQDMFAEAFREDIAAMDQYKFGECDLLMSSASSSSSEGDPFMENVCTFF</sequence>